<dbReference type="EC" id="3.2.1.78" evidence="4"/>
<proteinExistence type="inferred from homology"/>
<sequence>MVTATNKAAMGTYLPVKLYHSLVAFLLLTSSWNFCHAARQLQDSVFASTKLVGSSFVQTSGQRFVLNGKSLFVNGVNLYYLMTRASMPDSKHLVNDILQESASVGVTVVRTWAFADGDSDQHYLQVRPGVYNEAVFQGLDYTVSVAKKLGIRLILSLVNNYADYGGRPQYASWAQRYAGKWNAKADDFYTDATMRGWYQNHVKTVLTRVNTITGVAYRDEPAIFAWELMNEPRCESNPSGYSLQQWIREMAAYVKSLDKKHLLEVGLEGFYSSVVSPNSVSSQSANPATYAARFGTDFILNSQPDNVDFTTVHSYPDNWIPNHSEDQKRAFMASWVRTHINDAKYRLGMPVLFAEFGKSDRTPGYSESVRITAMTDMFNAVYASARDGGPAAGALVWQFVPKALKSSLQDGYAMVLNESPAVASLMRMQASRLSNLW</sequence>
<comment type="catalytic activity">
    <reaction evidence="1">
        <text>Random hydrolysis of (1-&gt;4)-beta-D-mannosidic linkages in mannans, galactomannans and glucomannans.</text>
        <dbReference type="EC" id="3.2.1.78"/>
    </reaction>
</comment>
<dbReference type="OMA" id="FWHVISD"/>
<dbReference type="PANTHER" id="PTHR31451:SF39">
    <property type="entry name" value="MANNAN ENDO-1,4-BETA-MANNOSIDASE 1"/>
    <property type="match status" value="1"/>
</dbReference>
<dbReference type="RefSeq" id="XP_024392427.1">
    <property type="nucleotide sequence ID" value="XM_024536659.2"/>
</dbReference>
<keyword evidence="6" id="KW-0732">Signal</keyword>
<dbReference type="EnsemblPlants" id="Pp3c13_12000V3.1">
    <property type="protein sequence ID" value="Pp3c13_12000V3.1"/>
    <property type="gene ID" value="Pp3c13_12000"/>
</dbReference>
<dbReference type="Gramene" id="Pp3c13_12000V3.1">
    <property type="protein sequence ID" value="Pp3c13_12000V3.1"/>
    <property type="gene ID" value="Pp3c13_12000"/>
</dbReference>
<accession>A0A2K1JLK5</accession>
<dbReference type="InterPro" id="IPR045053">
    <property type="entry name" value="MAN-like"/>
</dbReference>
<keyword evidence="5" id="KW-0964">Secreted</keyword>
<evidence type="ECO:0000256" key="3">
    <source>
        <dbReference type="ARBA" id="ARBA00005641"/>
    </source>
</evidence>
<dbReference type="InterPro" id="IPR017853">
    <property type="entry name" value="GH"/>
</dbReference>
<dbReference type="EMBL" id="ABEU02000013">
    <property type="protein sequence ID" value="PNR42428.1"/>
    <property type="molecule type" value="Genomic_DNA"/>
</dbReference>
<evidence type="ECO:0000313" key="10">
    <source>
        <dbReference type="EMBL" id="PNR42428.1"/>
    </source>
</evidence>
<evidence type="ECO:0000256" key="8">
    <source>
        <dbReference type="ARBA" id="ARBA00023295"/>
    </source>
</evidence>
<dbReference type="STRING" id="3218.A0A2K1JLK5"/>
<comment type="similarity">
    <text evidence="3">Belongs to the glycosyl hydrolase 5 (cellulase A) family.</text>
</comment>
<reference evidence="11" key="3">
    <citation type="submission" date="2020-12" db="UniProtKB">
        <authorList>
            <consortium name="EnsemblPlants"/>
        </authorList>
    </citation>
    <scope>IDENTIFICATION</scope>
</reference>
<dbReference type="PANTHER" id="PTHR31451">
    <property type="match status" value="1"/>
</dbReference>
<evidence type="ECO:0000256" key="2">
    <source>
        <dbReference type="ARBA" id="ARBA00004613"/>
    </source>
</evidence>
<dbReference type="SUPFAM" id="SSF51445">
    <property type="entry name" value="(Trans)glycosidases"/>
    <property type="match status" value="1"/>
</dbReference>
<keyword evidence="7" id="KW-0378">Hydrolase</keyword>
<dbReference type="Pfam" id="PF26410">
    <property type="entry name" value="GH5_mannosidase"/>
    <property type="match status" value="1"/>
</dbReference>
<dbReference type="GO" id="GO:0005576">
    <property type="term" value="C:extracellular region"/>
    <property type="evidence" value="ECO:0007669"/>
    <property type="project" value="UniProtKB-SubCell"/>
</dbReference>
<dbReference type="Gramene" id="Pp3c13_12000V3.2">
    <property type="protein sequence ID" value="Pp3c13_12000V3.2"/>
    <property type="gene ID" value="Pp3c13_12000"/>
</dbReference>
<dbReference type="GeneID" id="112290441"/>
<feature type="domain" description="Glycoside hydrolase family 5" evidence="9">
    <location>
        <begin position="54"/>
        <end position="400"/>
    </location>
</feature>
<dbReference type="Proteomes" id="UP000006727">
    <property type="component" value="Chromosome 13"/>
</dbReference>
<evidence type="ECO:0000313" key="12">
    <source>
        <dbReference type="Proteomes" id="UP000006727"/>
    </source>
</evidence>
<comment type="subcellular location">
    <subcellularLocation>
        <location evidence="2">Secreted</location>
    </subcellularLocation>
</comment>
<evidence type="ECO:0000256" key="6">
    <source>
        <dbReference type="ARBA" id="ARBA00022729"/>
    </source>
</evidence>
<reference evidence="10 12" key="2">
    <citation type="journal article" date="2018" name="Plant J.">
        <title>The Physcomitrella patens chromosome-scale assembly reveals moss genome structure and evolution.</title>
        <authorList>
            <person name="Lang D."/>
            <person name="Ullrich K.K."/>
            <person name="Murat F."/>
            <person name="Fuchs J."/>
            <person name="Jenkins J."/>
            <person name="Haas F.B."/>
            <person name="Piednoel M."/>
            <person name="Gundlach H."/>
            <person name="Van Bel M."/>
            <person name="Meyberg R."/>
            <person name="Vives C."/>
            <person name="Morata J."/>
            <person name="Symeonidi A."/>
            <person name="Hiss M."/>
            <person name="Muchero W."/>
            <person name="Kamisugi Y."/>
            <person name="Saleh O."/>
            <person name="Blanc G."/>
            <person name="Decker E.L."/>
            <person name="van Gessel N."/>
            <person name="Grimwood J."/>
            <person name="Hayes R.D."/>
            <person name="Graham S.W."/>
            <person name="Gunter L.E."/>
            <person name="McDaniel S.F."/>
            <person name="Hoernstein S.N.W."/>
            <person name="Larsson A."/>
            <person name="Li F.W."/>
            <person name="Perroud P.F."/>
            <person name="Phillips J."/>
            <person name="Ranjan P."/>
            <person name="Rokshar D.S."/>
            <person name="Rothfels C.J."/>
            <person name="Schneider L."/>
            <person name="Shu S."/>
            <person name="Stevenson D.W."/>
            <person name="Thummler F."/>
            <person name="Tillich M."/>
            <person name="Villarreal Aguilar J.C."/>
            <person name="Widiez T."/>
            <person name="Wong G.K."/>
            <person name="Wymore A."/>
            <person name="Zhang Y."/>
            <person name="Zimmer A.D."/>
            <person name="Quatrano R.S."/>
            <person name="Mayer K.F.X."/>
            <person name="Goodstein D."/>
            <person name="Casacuberta J.M."/>
            <person name="Vandepoele K."/>
            <person name="Reski R."/>
            <person name="Cuming A.C."/>
            <person name="Tuskan G.A."/>
            <person name="Maumus F."/>
            <person name="Salse J."/>
            <person name="Schmutz J."/>
            <person name="Rensing S.A."/>
        </authorList>
    </citation>
    <scope>NUCLEOTIDE SEQUENCE [LARGE SCALE GENOMIC DNA]</scope>
    <source>
        <strain evidence="11 12">cv. Gransden 2004</strain>
    </source>
</reference>
<reference evidence="10 12" key="1">
    <citation type="journal article" date="2008" name="Science">
        <title>The Physcomitrella genome reveals evolutionary insights into the conquest of land by plants.</title>
        <authorList>
            <person name="Rensing S."/>
            <person name="Lang D."/>
            <person name="Zimmer A."/>
            <person name="Terry A."/>
            <person name="Salamov A."/>
            <person name="Shapiro H."/>
            <person name="Nishiyama T."/>
            <person name="Perroud P.-F."/>
            <person name="Lindquist E."/>
            <person name="Kamisugi Y."/>
            <person name="Tanahashi T."/>
            <person name="Sakakibara K."/>
            <person name="Fujita T."/>
            <person name="Oishi K."/>
            <person name="Shin-I T."/>
            <person name="Kuroki Y."/>
            <person name="Toyoda A."/>
            <person name="Suzuki Y."/>
            <person name="Hashimoto A."/>
            <person name="Yamaguchi K."/>
            <person name="Sugano A."/>
            <person name="Kohara Y."/>
            <person name="Fujiyama A."/>
            <person name="Anterola A."/>
            <person name="Aoki S."/>
            <person name="Ashton N."/>
            <person name="Barbazuk W.B."/>
            <person name="Barker E."/>
            <person name="Bennetzen J."/>
            <person name="Bezanilla M."/>
            <person name="Blankenship R."/>
            <person name="Cho S.H."/>
            <person name="Dutcher S."/>
            <person name="Estelle M."/>
            <person name="Fawcett J.A."/>
            <person name="Gundlach H."/>
            <person name="Hanada K."/>
            <person name="Heyl A."/>
            <person name="Hicks K.A."/>
            <person name="Hugh J."/>
            <person name="Lohr M."/>
            <person name="Mayer K."/>
            <person name="Melkozernov A."/>
            <person name="Murata T."/>
            <person name="Nelson D."/>
            <person name="Pils B."/>
            <person name="Prigge M."/>
            <person name="Reiss B."/>
            <person name="Renner T."/>
            <person name="Rombauts S."/>
            <person name="Rushton P."/>
            <person name="Sanderfoot A."/>
            <person name="Schween G."/>
            <person name="Shiu S.-H."/>
            <person name="Stueber K."/>
            <person name="Theodoulou F.L."/>
            <person name="Tu H."/>
            <person name="Van de Peer Y."/>
            <person name="Verrier P.J."/>
            <person name="Waters E."/>
            <person name="Wood A."/>
            <person name="Yang L."/>
            <person name="Cove D."/>
            <person name="Cuming A."/>
            <person name="Hasebe M."/>
            <person name="Lucas S."/>
            <person name="Mishler D.B."/>
            <person name="Reski R."/>
            <person name="Grigoriev I."/>
            <person name="Quatrano R.S."/>
            <person name="Boore J.L."/>
        </authorList>
    </citation>
    <scope>NUCLEOTIDE SEQUENCE [LARGE SCALE GENOMIC DNA]</scope>
    <source>
        <strain evidence="11 12">cv. Gransden 2004</strain>
    </source>
</reference>
<dbReference type="FunFam" id="3.20.20.80:FF:000012">
    <property type="entry name" value="Mannan endo-1,4-beta-mannosidase 6"/>
    <property type="match status" value="1"/>
</dbReference>
<evidence type="ECO:0000256" key="1">
    <source>
        <dbReference type="ARBA" id="ARBA00001678"/>
    </source>
</evidence>
<name>A0A2K1JLK5_PHYPA</name>
<dbReference type="AlphaFoldDB" id="A0A2K1JLK5"/>
<evidence type="ECO:0000256" key="5">
    <source>
        <dbReference type="ARBA" id="ARBA00022525"/>
    </source>
</evidence>
<dbReference type="InterPro" id="IPR001547">
    <property type="entry name" value="Glyco_hydro_5"/>
</dbReference>
<evidence type="ECO:0000313" key="11">
    <source>
        <dbReference type="EnsemblPlants" id="Pp3c13_12000V3.1"/>
    </source>
</evidence>
<dbReference type="EnsemblPlants" id="Pp3c13_12000V3.2">
    <property type="protein sequence ID" value="Pp3c13_12000V3.2"/>
    <property type="gene ID" value="Pp3c13_12000"/>
</dbReference>
<dbReference type="GO" id="GO:0016985">
    <property type="term" value="F:mannan endo-1,4-beta-mannosidase activity"/>
    <property type="evidence" value="ECO:0000318"/>
    <property type="project" value="GO_Central"/>
</dbReference>
<evidence type="ECO:0000256" key="7">
    <source>
        <dbReference type="ARBA" id="ARBA00022801"/>
    </source>
</evidence>
<dbReference type="GO" id="GO:0000272">
    <property type="term" value="P:polysaccharide catabolic process"/>
    <property type="evidence" value="ECO:0007669"/>
    <property type="project" value="InterPro"/>
</dbReference>
<evidence type="ECO:0000256" key="4">
    <source>
        <dbReference type="ARBA" id="ARBA00012706"/>
    </source>
</evidence>
<protein>
    <recommendedName>
        <fullName evidence="4">mannan endo-1,4-beta-mannosidase</fullName>
        <ecNumber evidence="4">3.2.1.78</ecNumber>
    </recommendedName>
</protein>
<gene>
    <name evidence="11" type="primary">LOC112290441</name>
    <name evidence="10" type="ORF">PHYPA_017257</name>
</gene>
<keyword evidence="8" id="KW-0326">Glycosidase</keyword>
<dbReference type="PaxDb" id="3218-PP1S5_225V6.1"/>
<keyword evidence="12" id="KW-1185">Reference proteome</keyword>
<evidence type="ECO:0000259" key="9">
    <source>
        <dbReference type="Pfam" id="PF26410"/>
    </source>
</evidence>
<dbReference type="KEGG" id="ppp:112290441"/>
<dbReference type="Gene3D" id="3.20.20.80">
    <property type="entry name" value="Glycosidases"/>
    <property type="match status" value="1"/>
</dbReference>
<dbReference type="OrthoDB" id="406631at2759"/>
<organism evidence="10">
    <name type="scientific">Physcomitrium patens</name>
    <name type="common">Spreading-leaved earth moss</name>
    <name type="synonym">Physcomitrella patens</name>
    <dbReference type="NCBI Taxonomy" id="3218"/>
    <lineage>
        <taxon>Eukaryota</taxon>
        <taxon>Viridiplantae</taxon>
        <taxon>Streptophyta</taxon>
        <taxon>Embryophyta</taxon>
        <taxon>Bryophyta</taxon>
        <taxon>Bryophytina</taxon>
        <taxon>Bryopsida</taxon>
        <taxon>Funariidae</taxon>
        <taxon>Funariales</taxon>
        <taxon>Funariaceae</taxon>
        <taxon>Physcomitrium</taxon>
    </lineage>
</organism>